<keyword evidence="3" id="KW-1185">Reference proteome</keyword>
<name>A0A846RPV9_9MICC</name>
<organism evidence="2 3">
    <name type="scientific">Arthrobacter pigmenti</name>
    <dbReference type="NCBI Taxonomy" id="271432"/>
    <lineage>
        <taxon>Bacteria</taxon>
        <taxon>Bacillati</taxon>
        <taxon>Actinomycetota</taxon>
        <taxon>Actinomycetes</taxon>
        <taxon>Micrococcales</taxon>
        <taxon>Micrococcaceae</taxon>
        <taxon>Arthrobacter</taxon>
    </lineage>
</organism>
<comment type="caution">
    <text evidence="2">The sequence shown here is derived from an EMBL/GenBank/DDBJ whole genome shotgun (WGS) entry which is preliminary data.</text>
</comment>
<proteinExistence type="predicted"/>
<protein>
    <recommendedName>
        <fullName evidence="4">Type II toxin-antitoxin system PemK/MazF family toxin</fullName>
    </recommendedName>
</protein>
<evidence type="ECO:0000313" key="3">
    <source>
        <dbReference type="Proteomes" id="UP000547458"/>
    </source>
</evidence>
<evidence type="ECO:0000256" key="1">
    <source>
        <dbReference type="SAM" id="MobiDB-lite"/>
    </source>
</evidence>
<accession>A0A846RPV9</accession>
<evidence type="ECO:0008006" key="4">
    <source>
        <dbReference type="Google" id="ProtNLM"/>
    </source>
</evidence>
<feature type="region of interest" description="Disordered" evidence="1">
    <location>
        <begin position="20"/>
        <end position="56"/>
    </location>
</feature>
<dbReference type="EMBL" id="JAATJL010000001">
    <property type="protein sequence ID" value="NJC22424.1"/>
    <property type="molecule type" value="Genomic_DNA"/>
</dbReference>
<dbReference type="GO" id="GO:0003677">
    <property type="term" value="F:DNA binding"/>
    <property type="evidence" value="ECO:0007669"/>
    <property type="project" value="InterPro"/>
</dbReference>
<dbReference type="RefSeq" id="WP_167993010.1">
    <property type="nucleotide sequence ID" value="NZ_JAATJL010000001.1"/>
</dbReference>
<reference evidence="2 3" key="1">
    <citation type="submission" date="2020-03" db="EMBL/GenBank/DDBJ databases">
        <title>Sequencing the genomes of 1000 actinobacteria strains.</title>
        <authorList>
            <person name="Klenk H.-P."/>
        </authorList>
    </citation>
    <scope>NUCLEOTIDE SEQUENCE [LARGE SCALE GENOMIC DNA]</scope>
    <source>
        <strain evidence="2 3">DSM 16403</strain>
    </source>
</reference>
<dbReference type="Proteomes" id="UP000547458">
    <property type="component" value="Unassembled WGS sequence"/>
</dbReference>
<dbReference type="SUPFAM" id="SSF50118">
    <property type="entry name" value="Cell growth inhibitor/plasmid maintenance toxic component"/>
    <property type="match status" value="1"/>
</dbReference>
<gene>
    <name evidence="2" type="ORF">BJ994_001500</name>
</gene>
<dbReference type="InterPro" id="IPR003477">
    <property type="entry name" value="PemK-like"/>
</dbReference>
<dbReference type="AlphaFoldDB" id="A0A846RPV9"/>
<dbReference type="Pfam" id="PF02452">
    <property type="entry name" value="PemK_toxin"/>
    <property type="match status" value="1"/>
</dbReference>
<evidence type="ECO:0000313" key="2">
    <source>
        <dbReference type="EMBL" id="NJC22424.1"/>
    </source>
</evidence>
<sequence length="168" mass="18578">MASRLSAVIRKAGAALKEFTQLQASRKRTRDGHRPDALNPRPKAGGARLGYAPSPGHTADPGEIVWTWVPYEDDPSQGKDRPVLIIGTEGSVLLGLMLTSRDRNNESGRDEGYIDIGTGAWDRKGRESEVYLDRVLRVDPPAVRRIGAVLHRSRFEKVIDGLERRAGR</sequence>